<dbReference type="EMBL" id="JANAKD010000042">
    <property type="protein sequence ID" value="KAJ3498620.1"/>
    <property type="molecule type" value="Genomic_DNA"/>
</dbReference>
<accession>A0ACC1R7Q2</accession>
<proteinExistence type="predicted"/>
<organism evidence="1 2">
    <name type="scientific">Lecanicillium saksenae</name>
    <dbReference type="NCBI Taxonomy" id="468837"/>
    <lineage>
        <taxon>Eukaryota</taxon>
        <taxon>Fungi</taxon>
        <taxon>Dikarya</taxon>
        <taxon>Ascomycota</taxon>
        <taxon>Pezizomycotina</taxon>
        <taxon>Sordariomycetes</taxon>
        <taxon>Hypocreomycetidae</taxon>
        <taxon>Hypocreales</taxon>
        <taxon>Cordycipitaceae</taxon>
        <taxon>Lecanicillium</taxon>
    </lineage>
</organism>
<evidence type="ECO:0000313" key="2">
    <source>
        <dbReference type="Proteomes" id="UP001148737"/>
    </source>
</evidence>
<evidence type="ECO:0000313" key="1">
    <source>
        <dbReference type="EMBL" id="KAJ3498620.1"/>
    </source>
</evidence>
<keyword evidence="2" id="KW-1185">Reference proteome</keyword>
<dbReference type="Proteomes" id="UP001148737">
    <property type="component" value="Unassembled WGS sequence"/>
</dbReference>
<name>A0ACC1R7Q2_9HYPO</name>
<gene>
    <name evidence="1" type="ORF">NLG97_g990</name>
</gene>
<protein>
    <submittedName>
        <fullName evidence="1">Uncharacterized protein</fullName>
    </submittedName>
</protein>
<comment type="caution">
    <text evidence="1">The sequence shown here is derived from an EMBL/GenBank/DDBJ whole genome shotgun (WGS) entry which is preliminary data.</text>
</comment>
<reference evidence="1" key="1">
    <citation type="submission" date="2022-07" db="EMBL/GenBank/DDBJ databases">
        <title>Genome Sequence of Lecanicillium saksenae.</title>
        <authorList>
            <person name="Buettner E."/>
        </authorList>
    </citation>
    <scope>NUCLEOTIDE SEQUENCE</scope>
    <source>
        <strain evidence="1">VT-O1</strain>
    </source>
</reference>
<sequence>MATYVVTGVSRGIGYEFLRLLSTNEKNIILGIVRNKSATHDKIQGDSELRGRSNIHLIEADITDYNALQQASECAAKITDGAVDYVIANAGLVTPFGAFESIGKLGENPQQLEQTMKDLFNTNAIANVHLFNLFLPLVRKGQAKKLVAISSCLADIDFTNDFAVESGPLYAVSKAAVNMVIAKFNAQYKKEGILFLSICPGMVNTGHYLNPTPEQLQGLRAVMENFTRYAPNFVGSDTPENAARAVQQVWESASIENGNGGEMLSHYGNKQWL</sequence>